<feature type="domain" description="Multidrug resistance protein MdtA-like barrel-sandwich hybrid" evidence="5">
    <location>
        <begin position="77"/>
        <end position="268"/>
    </location>
</feature>
<dbReference type="Pfam" id="PF25967">
    <property type="entry name" value="RND-MFP_C"/>
    <property type="match status" value="1"/>
</dbReference>
<evidence type="ECO:0000256" key="2">
    <source>
        <dbReference type="ARBA" id="ARBA00009477"/>
    </source>
</evidence>
<dbReference type="Gene3D" id="1.10.287.470">
    <property type="entry name" value="Helix hairpin bin"/>
    <property type="match status" value="2"/>
</dbReference>
<dbReference type="Pfam" id="PF25917">
    <property type="entry name" value="BSH_RND"/>
    <property type="match status" value="1"/>
</dbReference>
<dbReference type="Gene3D" id="2.40.30.170">
    <property type="match status" value="1"/>
</dbReference>
<dbReference type="InterPro" id="IPR006143">
    <property type="entry name" value="RND_pump_MFP"/>
</dbReference>
<dbReference type="InterPro" id="IPR058625">
    <property type="entry name" value="MdtA-like_BSH"/>
</dbReference>
<dbReference type="SUPFAM" id="SSF111369">
    <property type="entry name" value="HlyD-like secretion proteins"/>
    <property type="match status" value="2"/>
</dbReference>
<sequence length="435" mass="45657">MSLSCRTESLANKGSTICISLILLTVSGCTSKVSETAVPAESVKPTPVAVQAEEVVLTTLHPTLDLVGAIVAIPEKTALISPQLGGWVNKLNVVEGQSVDKGDALVELDTRSAEIAVERAKAVVAEKKAAVDRLKRGYLPEEIAAARQDAANAQATVDGLRNELTALKDLLDRNEISSVIYDTKSKALESAEAAMAAAQERAKLLEAGTRPEMIAEAQALLDAAQADVEQAELALQWCSITSPIDGVVVQLLARQGQFFDKAVPLARIIDLSEVFVQLRIPSRDFAKVTLGSQVEVSLDSLLAQKFHGTIERISGEADPLTGNVVVFALVKNTDRLLRPGLSCHAQVSLPAITNSLVVPIAAVADHSGTTVVTVIRDGKAYETVIEIGTKTPESVEVVKGLSNGELVATAGGTGLPQGCPVKVVADLSAARTDGN</sequence>
<dbReference type="PROSITE" id="PS51257">
    <property type="entry name" value="PROKAR_LIPOPROTEIN"/>
    <property type="match status" value="1"/>
</dbReference>
<keyword evidence="4" id="KW-0175">Coiled coil</keyword>
<evidence type="ECO:0000259" key="6">
    <source>
        <dbReference type="Pfam" id="PF25954"/>
    </source>
</evidence>
<dbReference type="EMBL" id="SJPS01000007">
    <property type="protein sequence ID" value="TWU22722.1"/>
    <property type="molecule type" value="Genomic_DNA"/>
</dbReference>
<dbReference type="Proteomes" id="UP000318437">
    <property type="component" value="Unassembled WGS sequence"/>
</dbReference>
<dbReference type="OrthoDB" id="258942at2"/>
<feature type="domain" description="CusB-like beta-barrel" evidence="6">
    <location>
        <begin position="274"/>
        <end position="348"/>
    </location>
</feature>
<comment type="caution">
    <text evidence="8">The sequence shown here is derived from an EMBL/GenBank/DDBJ whole genome shotgun (WGS) entry which is preliminary data.</text>
</comment>
<dbReference type="PANTHER" id="PTHR30469:SF38">
    <property type="entry name" value="HLYD FAMILY SECRETION PROTEIN"/>
    <property type="match status" value="1"/>
</dbReference>
<dbReference type="Pfam" id="PF25954">
    <property type="entry name" value="Beta-barrel_RND_2"/>
    <property type="match status" value="1"/>
</dbReference>
<evidence type="ECO:0000313" key="9">
    <source>
        <dbReference type="Proteomes" id="UP000318437"/>
    </source>
</evidence>
<name>A0A5C6CF33_9BACT</name>
<feature type="coiled-coil region" evidence="4">
    <location>
        <begin position="143"/>
        <end position="234"/>
    </location>
</feature>
<dbReference type="Gene3D" id="2.40.50.100">
    <property type="match status" value="2"/>
</dbReference>
<dbReference type="PANTHER" id="PTHR30469">
    <property type="entry name" value="MULTIDRUG RESISTANCE PROTEIN MDTA"/>
    <property type="match status" value="1"/>
</dbReference>
<dbReference type="InterPro" id="IPR058792">
    <property type="entry name" value="Beta-barrel_RND_2"/>
</dbReference>
<feature type="domain" description="Multidrug resistance protein MdtA-like C-terminal permuted SH3" evidence="7">
    <location>
        <begin position="354"/>
        <end position="411"/>
    </location>
</feature>
<dbReference type="AlphaFoldDB" id="A0A5C6CF33"/>
<reference evidence="8 9" key="1">
    <citation type="submission" date="2019-02" db="EMBL/GenBank/DDBJ databases">
        <title>Deep-cultivation of Planctomycetes and their phenomic and genomic characterization uncovers novel biology.</title>
        <authorList>
            <person name="Wiegand S."/>
            <person name="Jogler M."/>
            <person name="Boedeker C."/>
            <person name="Pinto D."/>
            <person name="Vollmers J."/>
            <person name="Rivas-Marin E."/>
            <person name="Kohn T."/>
            <person name="Peeters S.H."/>
            <person name="Heuer A."/>
            <person name="Rast P."/>
            <person name="Oberbeckmann S."/>
            <person name="Bunk B."/>
            <person name="Jeske O."/>
            <person name="Meyerdierks A."/>
            <person name="Storesund J.E."/>
            <person name="Kallscheuer N."/>
            <person name="Luecker S."/>
            <person name="Lage O.M."/>
            <person name="Pohl T."/>
            <person name="Merkel B.J."/>
            <person name="Hornburger P."/>
            <person name="Mueller R.-W."/>
            <person name="Bruemmer F."/>
            <person name="Labrenz M."/>
            <person name="Spormann A.M."/>
            <person name="Op Den Camp H."/>
            <person name="Overmann J."/>
            <person name="Amann R."/>
            <person name="Jetten M.S.M."/>
            <person name="Mascher T."/>
            <person name="Medema M.H."/>
            <person name="Devos D.P."/>
            <person name="Kaster A.-K."/>
            <person name="Ovreas L."/>
            <person name="Rohde M."/>
            <person name="Galperin M.Y."/>
            <person name="Jogler C."/>
        </authorList>
    </citation>
    <scope>NUCLEOTIDE SEQUENCE [LARGE SCALE GENOMIC DNA]</scope>
    <source>
        <strain evidence="8 9">Pla144</strain>
    </source>
</reference>
<evidence type="ECO:0000256" key="4">
    <source>
        <dbReference type="SAM" id="Coils"/>
    </source>
</evidence>
<gene>
    <name evidence="8" type="primary">mdtE</name>
    <name evidence="8" type="ORF">Pla144_41830</name>
</gene>
<keyword evidence="3" id="KW-0813">Transport</keyword>
<comment type="subcellular location">
    <subcellularLocation>
        <location evidence="1">Cell envelope</location>
    </subcellularLocation>
</comment>
<evidence type="ECO:0000256" key="3">
    <source>
        <dbReference type="ARBA" id="ARBA00022448"/>
    </source>
</evidence>
<dbReference type="NCBIfam" id="TIGR01730">
    <property type="entry name" value="RND_mfp"/>
    <property type="match status" value="1"/>
</dbReference>
<dbReference type="Gene3D" id="2.40.420.20">
    <property type="match status" value="1"/>
</dbReference>
<dbReference type="GO" id="GO:0015562">
    <property type="term" value="F:efflux transmembrane transporter activity"/>
    <property type="evidence" value="ECO:0007669"/>
    <property type="project" value="TreeGrafter"/>
</dbReference>
<dbReference type="GO" id="GO:1990281">
    <property type="term" value="C:efflux pump complex"/>
    <property type="evidence" value="ECO:0007669"/>
    <property type="project" value="TreeGrafter"/>
</dbReference>
<dbReference type="RefSeq" id="WP_146452473.1">
    <property type="nucleotide sequence ID" value="NZ_SJPS01000007.1"/>
</dbReference>
<organism evidence="8 9">
    <name type="scientific">Bythopirellula polymerisocia</name>
    <dbReference type="NCBI Taxonomy" id="2528003"/>
    <lineage>
        <taxon>Bacteria</taxon>
        <taxon>Pseudomonadati</taxon>
        <taxon>Planctomycetota</taxon>
        <taxon>Planctomycetia</taxon>
        <taxon>Pirellulales</taxon>
        <taxon>Lacipirellulaceae</taxon>
        <taxon>Bythopirellula</taxon>
    </lineage>
</organism>
<evidence type="ECO:0000313" key="8">
    <source>
        <dbReference type="EMBL" id="TWU22722.1"/>
    </source>
</evidence>
<evidence type="ECO:0000259" key="5">
    <source>
        <dbReference type="Pfam" id="PF25917"/>
    </source>
</evidence>
<accession>A0A5C6CF33</accession>
<protein>
    <submittedName>
        <fullName evidence="8">Multidrug resistance protein MdtE</fullName>
    </submittedName>
</protein>
<comment type="similarity">
    <text evidence="2">Belongs to the membrane fusion protein (MFP) (TC 8.A.1) family.</text>
</comment>
<proteinExistence type="inferred from homology"/>
<keyword evidence="9" id="KW-1185">Reference proteome</keyword>
<dbReference type="InterPro" id="IPR058627">
    <property type="entry name" value="MdtA-like_C"/>
</dbReference>
<evidence type="ECO:0000259" key="7">
    <source>
        <dbReference type="Pfam" id="PF25967"/>
    </source>
</evidence>
<evidence type="ECO:0000256" key="1">
    <source>
        <dbReference type="ARBA" id="ARBA00004196"/>
    </source>
</evidence>